<dbReference type="PROSITE" id="PS51186">
    <property type="entry name" value="GNAT"/>
    <property type="match status" value="1"/>
</dbReference>
<dbReference type="Gene3D" id="3.40.630.30">
    <property type="match status" value="1"/>
</dbReference>
<protein>
    <recommendedName>
        <fullName evidence="1">N-acetyltransferase domain-containing protein</fullName>
    </recommendedName>
</protein>
<feature type="domain" description="N-acetyltransferase" evidence="1">
    <location>
        <begin position="1"/>
        <end position="80"/>
    </location>
</feature>
<dbReference type="SUPFAM" id="SSF55729">
    <property type="entry name" value="Acyl-CoA N-acyltransferases (Nat)"/>
    <property type="match status" value="1"/>
</dbReference>
<dbReference type="EMBL" id="CP045529">
    <property type="protein sequence ID" value="QFU98168.1"/>
    <property type="molecule type" value="Genomic_DNA"/>
</dbReference>
<evidence type="ECO:0000259" key="1">
    <source>
        <dbReference type="PROSITE" id="PS51186"/>
    </source>
</evidence>
<proteinExistence type="predicted"/>
<dbReference type="Proteomes" id="UP000326702">
    <property type="component" value="Chromosome"/>
</dbReference>
<dbReference type="PANTHER" id="PTHR43233:SF1">
    <property type="entry name" value="FAMILY N-ACETYLTRANSFERASE, PUTATIVE (AFU_ORTHOLOGUE AFUA_6G03350)-RELATED"/>
    <property type="match status" value="1"/>
</dbReference>
<dbReference type="CDD" id="cd04301">
    <property type="entry name" value="NAT_SF"/>
    <property type="match status" value="1"/>
</dbReference>
<dbReference type="PANTHER" id="PTHR43233">
    <property type="entry name" value="FAMILY N-ACETYLTRANSFERASE, PUTATIVE (AFU_ORTHOLOGUE AFUA_6G03350)-RELATED"/>
    <property type="match status" value="1"/>
</dbReference>
<gene>
    <name evidence="2" type="ORF">KDY119_01678</name>
</gene>
<name>A0A5P9Q9P0_9MICO</name>
<dbReference type="AlphaFoldDB" id="A0A5P9Q9P0"/>
<dbReference type="InterPro" id="IPR053144">
    <property type="entry name" value="Acetyltransferase_Butenolide"/>
</dbReference>
<dbReference type="InterPro" id="IPR000182">
    <property type="entry name" value="GNAT_dom"/>
</dbReference>
<dbReference type="KEGG" id="lxl:KDY119_01678"/>
<dbReference type="InterPro" id="IPR016181">
    <property type="entry name" value="Acyl_CoA_acyltransferase"/>
</dbReference>
<reference evidence="2 3" key="1">
    <citation type="submission" date="2019-10" db="EMBL/GenBank/DDBJ databases">
        <title>Genome sequence of Luteimicrobium xylanilyticum HY-24.</title>
        <authorList>
            <person name="Kim D.Y."/>
            <person name="Park H.-Y."/>
        </authorList>
    </citation>
    <scope>NUCLEOTIDE SEQUENCE [LARGE SCALE GENOMIC DNA]</scope>
    <source>
        <strain evidence="2 3">HY-24</strain>
    </source>
</reference>
<dbReference type="Pfam" id="PF13508">
    <property type="entry name" value="Acetyltransf_7"/>
    <property type="match status" value="1"/>
</dbReference>
<evidence type="ECO:0000313" key="2">
    <source>
        <dbReference type="EMBL" id="QFU98168.1"/>
    </source>
</evidence>
<keyword evidence="3" id="KW-1185">Reference proteome</keyword>
<dbReference type="GO" id="GO:0016747">
    <property type="term" value="F:acyltransferase activity, transferring groups other than amino-acyl groups"/>
    <property type="evidence" value="ECO:0007669"/>
    <property type="project" value="InterPro"/>
</dbReference>
<sequence>MSDGAGFAYLADVFVAPEHRGHRLGHRLVETMVDHGPGADFRWVLFTRDAHGLYASHGFAEPGERAMVRQARGALAAPQA</sequence>
<organism evidence="2 3">
    <name type="scientific">Luteimicrobium xylanilyticum</name>
    <dbReference type="NCBI Taxonomy" id="1133546"/>
    <lineage>
        <taxon>Bacteria</taxon>
        <taxon>Bacillati</taxon>
        <taxon>Actinomycetota</taxon>
        <taxon>Actinomycetes</taxon>
        <taxon>Micrococcales</taxon>
        <taxon>Luteimicrobium</taxon>
    </lineage>
</organism>
<evidence type="ECO:0000313" key="3">
    <source>
        <dbReference type="Proteomes" id="UP000326702"/>
    </source>
</evidence>
<accession>A0A5P9Q9P0</accession>